<dbReference type="Proteomes" id="UP000580856">
    <property type="component" value="Unassembled WGS sequence"/>
</dbReference>
<dbReference type="InterPro" id="IPR025591">
    <property type="entry name" value="RloB"/>
</dbReference>
<dbReference type="RefSeq" id="WP_167940301.1">
    <property type="nucleotide sequence ID" value="NZ_JAATJA010000001.1"/>
</dbReference>
<name>A0A846QG71_9BACT</name>
<keyword evidence="2" id="KW-1185">Reference proteome</keyword>
<dbReference type="EMBL" id="JAATJA010000001">
    <property type="protein sequence ID" value="NJB67231.1"/>
    <property type="molecule type" value="Genomic_DNA"/>
</dbReference>
<evidence type="ECO:0000313" key="1">
    <source>
        <dbReference type="EMBL" id="NJB67231.1"/>
    </source>
</evidence>
<evidence type="ECO:0000313" key="2">
    <source>
        <dbReference type="Proteomes" id="UP000580856"/>
    </source>
</evidence>
<dbReference type="Pfam" id="PF13707">
    <property type="entry name" value="RloB"/>
    <property type="match status" value="1"/>
</dbReference>
<accession>A0A846QG71</accession>
<comment type="caution">
    <text evidence="1">The sequence shown here is derived from an EMBL/GenBank/DDBJ whole genome shotgun (WGS) entry which is preliminary data.</text>
</comment>
<reference evidence="1 2" key="1">
    <citation type="submission" date="2020-03" db="EMBL/GenBank/DDBJ databases">
        <title>Genomic Encyclopedia of Type Strains, Phase IV (KMG-IV): sequencing the most valuable type-strain genomes for metagenomic binning, comparative biology and taxonomic classification.</title>
        <authorList>
            <person name="Goeker M."/>
        </authorList>
    </citation>
    <scope>NUCLEOTIDE SEQUENCE [LARGE SCALE GENOMIC DNA]</scope>
    <source>
        <strain evidence="1 2">DSM 24233</strain>
    </source>
</reference>
<protein>
    <recommendedName>
        <fullName evidence="3">RloB-like protein</fullName>
    </recommendedName>
</protein>
<evidence type="ECO:0008006" key="3">
    <source>
        <dbReference type="Google" id="ProtNLM"/>
    </source>
</evidence>
<sequence>MARRKIGKRKTKKRIFLVCGAEKTEPKYLEDLVRDLCFPGRMVEVKVRKTRRGDPVSVVKYAMKVREDKQDDVWVVIDKDNFDQFDKAFELAKRENIKIVLSSVCFELWILLHFCKNVRVYDACHDICSLLLREHIAGYAKEMDGLYQCVKSRMKDAKENARHLRRYNNDVNGSKPVYEYECYTDVDILVDDLMDYRATLIK</sequence>
<organism evidence="1 2">
    <name type="scientific">Desulfobaculum xiamenense</name>
    <dbReference type="NCBI Taxonomy" id="995050"/>
    <lineage>
        <taxon>Bacteria</taxon>
        <taxon>Pseudomonadati</taxon>
        <taxon>Thermodesulfobacteriota</taxon>
        <taxon>Desulfovibrionia</taxon>
        <taxon>Desulfovibrionales</taxon>
        <taxon>Desulfovibrionaceae</taxon>
        <taxon>Desulfobaculum</taxon>
    </lineage>
</organism>
<proteinExistence type="predicted"/>
<gene>
    <name evidence="1" type="ORF">GGQ74_000871</name>
</gene>
<dbReference type="AlphaFoldDB" id="A0A846QG71"/>